<dbReference type="GO" id="GO:0004674">
    <property type="term" value="F:protein serine/threonine kinase activity"/>
    <property type="evidence" value="ECO:0007669"/>
    <property type="project" value="TreeGrafter"/>
</dbReference>
<dbReference type="SMART" id="SM00220">
    <property type="entry name" value="S_TKc"/>
    <property type="match status" value="1"/>
</dbReference>
<dbReference type="AlphaFoldDB" id="A0AAQ3M616"/>
<dbReference type="GO" id="GO:0005524">
    <property type="term" value="F:ATP binding"/>
    <property type="evidence" value="ECO:0007669"/>
    <property type="project" value="InterPro"/>
</dbReference>
<dbReference type="InterPro" id="IPR000719">
    <property type="entry name" value="Prot_kinase_dom"/>
</dbReference>
<organism evidence="2 3">
    <name type="scientific">Acrodontium crateriforme</name>
    <dbReference type="NCBI Taxonomy" id="150365"/>
    <lineage>
        <taxon>Eukaryota</taxon>
        <taxon>Fungi</taxon>
        <taxon>Dikarya</taxon>
        <taxon>Ascomycota</taxon>
        <taxon>Pezizomycotina</taxon>
        <taxon>Dothideomycetes</taxon>
        <taxon>Dothideomycetidae</taxon>
        <taxon>Mycosphaerellales</taxon>
        <taxon>Teratosphaeriaceae</taxon>
        <taxon>Acrodontium</taxon>
    </lineage>
</organism>
<dbReference type="SUPFAM" id="SSF56112">
    <property type="entry name" value="Protein kinase-like (PK-like)"/>
    <property type="match status" value="1"/>
</dbReference>
<dbReference type="GO" id="GO:0005737">
    <property type="term" value="C:cytoplasm"/>
    <property type="evidence" value="ECO:0007669"/>
    <property type="project" value="TreeGrafter"/>
</dbReference>
<evidence type="ECO:0000259" key="1">
    <source>
        <dbReference type="PROSITE" id="PS50011"/>
    </source>
</evidence>
<gene>
    <name evidence="2" type="ORF">R9X50_00360300</name>
</gene>
<reference evidence="2 3" key="1">
    <citation type="submission" date="2023-11" db="EMBL/GenBank/DDBJ databases">
        <title>An acidophilic fungus is an integral part of prey digestion in a carnivorous sundew plant.</title>
        <authorList>
            <person name="Tsai I.J."/>
        </authorList>
    </citation>
    <scope>NUCLEOTIDE SEQUENCE [LARGE SCALE GENOMIC DNA]</scope>
    <source>
        <strain evidence="2">169a</strain>
    </source>
</reference>
<accession>A0AAQ3M616</accession>
<feature type="domain" description="Protein kinase" evidence="1">
    <location>
        <begin position="1"/>
        <end position="297"/>
    </location>
</feature>
<dbReference type="Gene3D" id="1.10.510.10">
    <property type="entry name" value="Transferase(Phosphotransferase) domain 1"/>
    <property type="match status" value="1"/>
</dbReference>
<sequence length="300" mass="34507">MCLPRYVSLYYFATDYRFLTFSSEGTSQFVLKEIPQDWATRNDVYHRAADCHHIRLPIDTVPEKRMLVFKYSNEELLSLVQKDLPRALVKRILKSTFHGIAALHDVDIIHNDIKANNILVHIVATPTGIEVERVELTDLEDALHSSSPLLKGAAIGNWMWRSPEAHAKGPMNKPSDVFAFGIVCIYAMTKAFIFAVDNPALSKEDKIATVLFRQVSYFSAQGKSAFRGLLEYLGDDNPEREMLEAIEEGLKDIPREPFIHWQDMNLDDEFKDLVSRMCRLDPRERITAQEVLGHRWWKDV</sequence>
<dbReference type="InterPro" id="IPR011009">
    <property type="entry name" value="Kinase-like_dom_sf"/>
</dbReference>
<evidence type="ECO:0000313" key="3">
    <source>
        <dbReference type="Proteomes" id="UP001303373"/>
    </source>
</evidence>
<dbReference type="PANTHER" id="PTHR24361">
    <property type="entry name" value="MITOGEN-ACTIVATED KINASE KINASE KINASE"/>
    <property type="match status" value="1"/>
</dbReference>
<name>A0AAQ3M616_9PEZI</name>
<evidence type="ECO:0000313" key="2">
    <source>
        <dbReference type="EMBL" id="WPH00773.1"/>
    </source>
</evidence>
<dbReference type="EMBL" id="CP138584">
    <property type="protein sequence ID" value="WPH00773.1"/>
    <property type="molecule type" value="Genomic_DNA"/>
</dbReference>
<dbReference type="Proteomes" id="UP001303373">
    <property type="component" value="Chromosome 5"/>
</dbReference>
<dbReference type="InterPro" id="IPR008271">
    <property type="entry name" value="Ser/Thr_kinase_AS"/>
</dbReference>
<dbReference type="Pfam" id="PF00069">
    <property type="entry name" value="Pkinase"/>
    <property type="match status" value="1"/>
</dbReference>
<dbReference type="InterPro" id="IPR053235">
    <property type="entry name" value="Ser_Thr_kinase"/>
</dbReference>
<protein>
    <recommendedName>
        <fullName evidence="1">Protein kinase domain-containing protein</fullName>
    </recommendedName>
</protein>
<dbReference type="PROSITE" id="PS00108">
    <property type="entry name" value="PROTEIN_KINASE_ST"/>
    <property type="match status" value="1"/>
</dbReference>
<proteinExistence type="predicted"/>
<dbReference type="PROSITE" id="PS50011">
    <property type="entry name" value="PROTEIN_KINASE_DOM"/>
    <property type="match status" value="1"/>
</dbReference>
<keyword evidence="3" id="KW-1185">Reference proteome</keyword>